<dbReference type="InterPro" id="IPR036393">
    <property type="entry name" value="AceGlu_kinase-like_sf"/>
</dbReference>
<dbReference type="CDD" id="cd04242">
    <property type="entry name" value="AAK_G5K_ProB"/>
    <property type="match status" value="1"/>
</dbReference>
<evidence type="ECO:0000256" key="6">
    <source>
        <dbReference type="ARBA" id="ARBA00022777"/>
    </source>
</evidence>
<dbReference type="PRINTS" id="PR00474">
    <property type="entry name" value="GLU5KINASE"/>
</dbReference>
<dbReference type="Gene3D" id="3.40.1160.10">
    <property type="entry name" value="Acetylglutamate kinase-like"/>
    <property type="match status" value="1"/>
</dbReference>
<reference evidence="10 11" key="1">
    <citation type="submission" date="2018-08" db="EMBL/GenBank/DDBJ databases">
        <title>A genome reference for cultivated species of the human gut microbiota.</title>
        <authorList>
            <person name="Zou Y."/>
            <person name="Xue W."/>
            <person name="Luo G."/>
        </authorList>
    </citation>
    <scope>NUCLEOTIDE SEQUENCE [LARGE SCALE GENOMIC DNA]</scope>
    <source>
        <strain evidence="10 11">AF45-17</strain>
    </source>
</reference>
<dbReference type="InterPro" id="IPR011529">
    <property type="entry name" value="Glu_5kinase"/>
</dbReference>
<feature type="binding site" evidence="8">
    <location>
        <begin position="223"/>
        <end position="229"/>
    </location>
    <ligand>
        <name>ATP</name>
        <dbReference type="ChEBI" id="CHEBI:30616"/>
    </ligand>
</feature>
<dbReference type="PROSITE" id="PS00902">
    <property type="entry name" value="GLUTAMATE_5_KINASE"/>
    <property type="match status" value="1"/>
</dbReference>
<keyword evidence="4 8" id="KW-0808">Transferase</keyword>
<dbReference type="HAMAP" id="MF_00456">
    <property type="entry name" value="ProB"/>
    <property type="match status" value="1"/>
</dbReference>
<dbReference type="Proteomes" id="UP000260773">
    <property type="component" value="Unassembled WGS sequence"/>
</dbReference>
<dbReference type="PANTHER" id="PTHR43654">
    <property type="entry name" value="GLUTAMATE 5-KINASE"/>
    <property type="match status" value="1"/>
</dbReference>
<comment type="similarity">
    <text evidence="8">Belongs to the glutamate 5-kinase family.</text>
</comment>
<dbReference type="InterPro" id="IPR019797">
    <property type="entry name" value="Glutamate_5-kinase_CS"/>
</dbReference>
<gene>
    <name evidence="8 10" type="primary">proB</name>
    <name evidence="10" type="ORF">DW070_01655</name>
</gene>
<dbReference type="GO" id="GO:0004349">
    <property type="term" value="F:glutamate 5-kinase activity"/>
    <property type="evidence" value="ECO:0007669"/>
    <property type="project" value="UniProtKB-UniRule"/>
</dbReference>
<feature type="binding site" evidence="8">
    <location>
        <position position="161"/>
    </location>
    <ligand>
        <name>substrate</name>
    </ligand>
</feature>
<organism evidence="10 11">
    <name type="scientific">Coprococcus catus</name>
    <dbReference type="NCBI Taxonomy" id="116085"/>
    <lineage>
        <taxon>Bacteria</taxon>
        <taxon>Bacillati</taxon>
        <taxon>Bacillota</taxon>
        <taxon>Clostridia</taxon>
        <taxon>Lachnospirales</taxon>
        <taxon>Lachnospiraceae</taxon>
        <taxon>Coprococcus</taxon>
    </lineage>
</organism>
<evidence type="ECO:0000256" key="4">
    <source>
        <dbReference type="ARBA" id="ARBA00022679"/>
    </source>
</evidence>
<dbReference type="NCBIfam" id="TIGR01027">
    <property type="entry name" value="proB"/>
    <property type="match status" value="1"/>
</dbReference>
<evidence type="ECO:0000256" key="5">
    <source>
        <dbReference type="ARBA" id="ARBA00022741"/>
    </source>
</evidence>
<keyword evidence="3 8" id="KW-0641">Proline biosynthesis</keyword>
<evidence type="ECO:0000256" key="2">
    <source>
        <dbReference type="ARBA" id="ARBA00022605"/>
    </source>
</evidence>
<dbReference type="GO" id="GO:0005829">
    <property type="term" value="C:cytosol"/>
    <property type="evidence" value="ECO:0007669"/>
    <property type="project" value="TreeGrafter"/>
</dbReference>
<protein>
    <recommendedName>
        <fullName evidence="8">Glutamate 5-kinase</fullName>
        <ecNumber evidence="8">2.7.2.11</ecNumber>
    </recommendedName>
    <alternativeName>
        <fullName evidence="8">Gamma-glutamyl kinase</fullName>
        <shortName evidence="8">GK</shortName>
    </alternativeName>
</protein>
<evidence type="ECO:0000313" key="11">
    <source>
        <dbReference type="Proteomes" id="UP000260773"/>
    </source>
</evidence>
<feature type="binding site" evidence="8">
    <location>
        <position position="149"/>
    </location>
    <ligand>
        <name>substrate</name>
    </ligand>
</feature>
<dbReference type="InterPro" id="IPR001048">
    <property type="entry name" value="Asp/Glu/Uridylate_kinase"/>
</dbReference>
<evidence type="ECO:0000256" key="7">
    <source>
        <dbReference type="ARBA" id="ARBA00022840"/>
    </source>
</evidence>
<comment type="function">
    <text evidence="8">Catalyzes the transfer of a phosphate group to glutamate to form L-glutamate 5-phosphate.</text>
</comment>
<keyword evidence="2 8" id="KW-0028">Amino-acid biosynthesis</keyword>
<keyword evidence="6 8" id="KW-0418">Kinase</keyword>
<dbReference type="UniPathway" id="UPA00098">
    <property type="reaction ID" value="UER00359"/>
</dbReference>
<feature type="binding site" evidence="8">
    <location>
        <position position="62"/>
    </location>
    <ligand>
        <name>substrate</name>
    </ligand>
</feature>
<proteinExistence type="inferred from homology"/>
<dbReference type="GO" id="GO:0005524">
    <property type="term" value="F:ATP binding"/>
    <property type="evidence" value="ECO:0007669"/>
    <property type="project" value="UniProtKB-KW"/>
</dbReference>
<dbReference type="EMBL" id="QVEP01000003">
    <property type="protein sequence ID" value="RGB81903.1"/>
    <property type="molecule type" value="Genomic_DNA"/>
</dbReference>
<keyword evidence="1 8" id="KW-0963">Cytoplasm</keyword>
<dbReference type="AlphaFoldDB" id="A0A3E2TSC1"/>
<comment type="catalytic activity">
    <reaction evidence="8">
        <text>L-glutamate + ATP = L-glutamyl 5-phosphate + ADP</text>
        <dbReference type="Rhea" id="RHEA:14877"/>
        <dbReference type="ChEBI" id="CHEBI:29985"/>
        <dbReference type="ChEBI" id="CHEBI:30616"/>
        <dbReference type="ChEBI" id="CHEBI:58274"/>
        <dbReference type="ChEBI" id="CHEBI:456216"/>
        <dbReference type="EC" id="2.7.2.11"/>
    </reaction>
</comment>
<accession>A0A3E2TSC1</accession>
<comment type="subcellular location">
    <subcellularLocation>
        <location evidence="8">Cytoplasm</location>
    </subcellularLocation>
</comment>
<feature type="binding site" evidence="8">
    <location>
        <begin position="181"/>
        <end position="182"/>
    </location>
    <ligand>
        <name>ATP</name>
        <dbReference type="ChEBI" id="CHEBI:30616"/>
    </ligand>
</feature>
<comment type="pathway">
    <text evidence="8">Amino-acid biosynthesis; L-proline biosynthesis; L-glutamate 5-semialdehyde from L-glutamate: step 1/2.</text>
</comment>
<dbReference type="EC" id="2.7.2.11" evidence="8"/>
<evidence type="ECO:0000256" key="3">
    <source>
        <dbReference type="ARBA" id="ARBA00022650"/>
    </source>
</evidence>
<evidence type="ECO:0000259" key="9">
    <source>
        <dbReference type="Pfam" id="PF00696"/>
    </source>
</evidence>
<sequence>MLITNKHYRQNLKNKKRIVIKVGSSSLVHPETGETDLLKLEQLVRVLCDLRNQGKDVVLVSSGAIGVGRKALGLNERPKELAQKQACASVGQGMLMMIYQKLFNEYSHVASQILMTKHTIVREKSLHNARNTFNELLRMGVIPIVNENDTVSTDEIEIGDNDTLSAVVAAITSADLLILLSDIDGLYTDDPSQNKDALFIECVTDIDDSLYEIAKGAGSDYGTGGMKTKIDAARIANDAGCDMIIANGKDFHVIDDIMKGQEKGTLFLAHKSEKFNILDYIEPEKIINGGEEEIHDYRC</sequence>
<dbReference type="InterPro" id="IPR041739">
    <property type="entry name" value="G5K_ProB"/>
</dbReference>
<evidence type="ECO:0000313" key="10">
    <source>
        <dbReference type="EMBL" id="RGB81903.1"/>
    </source>
</evidence>
<evidence type="ECO:0000256" key="1">
    <source>
        <dbReference type="ARBA" id="ARBA00022490"/>
    </source>
</evidence>
<comment type="caution">
    <text evidence="10">The sequence shown here is derived from an EMBL/GenBank/DDBJ whole genome shotgun (WGS) entry which is preliminary data.</text>
</comment>
<dbReference type="InterPro" id="IPR005715">
    <property type="entry name" value="Glu_5kinase/COase_Synthase"/>
</dbReference>
<dbReference type="FunFam" id="3.40.1160.10:FF:000018">
    <property type="entry name" value="Glutamate 5-kinase"/>
    <property type="match status" value="1"/>
</dbReference>
<name>A0A3E2TSC1_9FIRM</name>
<feature type="binding site" evidence="8">
    <location>
        <position position="21"/>
    </location>
    <ligand>
        <name>ATP</name>
        <dbReference type="ChEBI" id="CHEBI:30616"/>
    </ligand>
</feature>
<dbReference type="PIRSF" id="PIRSF000729">
    <property type="entry name" value="GK"/>
    <property type="match status" value="1"/>
</dbReference>
<keyword evidence="7 8" id="KW-0067">ATP-binding</keyword>
<dbReference type="PANTHER" id="PTHR43654:SF3">
    <property type="entry name" value="GLUTAMATE 5-KINASE"/>
    <property type="match status" value="1"/>
</dbReference>
<dbReference type="Pfam" id="PF00696">
    <property type="entry name" value="AA_kinase"/>
    <property type="match status" value="1"/>
</dbReference>
<feature type="domain" description="Aspartate/glutamate/uridylate kinase" evidence="9">
    <location>
        <begin position="16"/>
        <end position="247"/>
    </location>
</feature>
<keyword evidence="5 8" id="KW-0547">Nucleotide-binding</keyword>
<dbReference type="SUPFAM" id="SSF53633">
    <property type="entry name" value="Carbamate kinase-like"/>
    <property type="match status" value="1"/>
</dbReference>
<dbReference type="GO" id="GO:0055129">
    <property type="term" value="P:L-proline biosynthetic process"/>
    <property type="evidence" value="ECO:0007669"/>
    <property type="project" value="UniProtKB-UniRule"/>
</dbReference>
<evidence type="ECO:0000256" key="8">
    <source>
        <dbReference type="HAMAP-Rule" id="MF_00456"/>
    </source>
</evidence>
<dbReference type="InterPro" id="IPR001057">
    <property type="entry name" value="Glu/AcGlu_kinase"/>
</dbReference>